<keyword evidence="3" id="KW-1185">Reference proteome</keyword>
<dbReference type="AlphaFoldDB" id="A0A8J3VU08"/>
<dbReference type="SUPFAM" id="SSF47598">
    <property type="entry name" value="Ribbon-helix-helix"/>
    <property type="match status" value="1"/>
</dbReference>
<dbReference type="GO" id="GO:0006355">
    <property type="term" value="P:regulation of DNA-templated transcription"/>
    <property type="evidence" value="ECO:0007669"/>
    <property type="project" value="InterPro"/>
</dbReference>
<evidence type="ECO:0000256" key="1">
    <source>
        <dbReference type="SAM" id="MobiDB-lite"/>
    </source>
</evidence>
<feature type="compositionally biased region" description="Low complexity" evidence="1">
    <location>
        <begin position="92"/>
        <end position="105"/>
    </location>
</feature>
<feature type="region of interest" description="Disordered" evidence="1">
    <location>
        <begin position="78"/>
        <end position="105"/>
    </location>
</feature>
<dbReference type="Proteomes" id="UP000642748">
    <property type="component" value="Unassembled WGS sequence"/>
</dbReference>
<dbReference type="EMBL" id="BONZ01000068">
    <property type="protein sequence ID" value="GIH18564.1"/>
    <property type="molecule type" value="Genomic_DNA"/>
</dbReference>
<feature type="region of interest" description="Disordered" evidence="1">
    <location>
        <begin position="150"/>
        <end position="171"/>
    </location>
</feature>
<comment type="caution">
    <text evidence="2">The sequence shown here is derived from an EMBL/GenBank/DDBJ whole genome shotgun (WGS) entry which is preliminary data.</text>
</comment>
<dbReference type="InterPro" id="IPR010985">
    <property type="entry name" value="Ribbon_hlx_hlx"/>
</dbReference>
<protein>
    <recommendedName>
        <fullName evidence="4">HicB family protein</fullName>
    </recommendedName>
</protein>
<evidence type="ECO:0008006" key="4">
    <source>
        <dbReference type="Google" id="ProtNLM"/>
    </source>
</evidence>
<sequence>MDLEPYVDSLSRALAAAGTAGGEDAQAFLDRFVGPLESAIRLNMLNALSAAADEISTGLAAGSVYVRLREGNPEFVVDSPASGGMPEDVADDMSPAAPAAPLADDGATSRISLRLPERLKSRVDEAAGREGLSVNTWLVRVVAATIEAEDRRGSSGRRGLQIGQSYRGWTR</sequence>
<evidence type="ECO:0000313" key="3">
    <source>
        <dbReference type="Proteomes" id="UP000642748"/>
    </source>
</evidence>
<gene>
    <name evidence="2" type="ORF">Raf01_67360</name>
</gene>
<dbReference type="RefSeq" id="WP_203922073.1">
    <property type="nucleotide sequence ID" value="NZ_BONZ01000068.1"/>
</dbReference>
<dbReference type="InterPro" id="IPR013321">
    <property type="entry name" value="Arc_rbn_hlx_hlx"/>
</dbReference>
<organism evidence="2 3">
    <name type="scientific">Rugosimonospora africana</name>
    <dbReference type="NCBI Taxonomy" id="556532"/>
    <lineage>
        <taxon>Bacteria</taxon>
        <taxon>Bacillati</taxon>
        <taxon>Actinomycetota</taxon>
        <taxon>Actinomycetes</taxon>
        <taxon>Micromonosporales</taxon>
        <taxon>Micromonosporaceae</taxon>
        <taxon>Rugosimonospora</taxon>
    </lineage>
</organism>
<proteinExistence type="predicted"/>
<dbReference type="Gene3D" id="1.10.1220.10">
    <property type="entry name" value="Met repressor-like"/>
    <property type="match status" value="1"/>
</dbReference>
<evidence type="ECO:0000313" key="2">
    <source>
        <dbReference type="EMBL" id="GIH18564.1"/>
    </source>
</evidence>
<reference evidence="2" key="1">
    <citation type="submission" date="2021-01" db="EMBL/GenBank/DDBJ databases">
        <title>Whole genome shotgun sequence of Rugosimonospora africana NBRC 104875.</title>
        <authorList>
            <person name="Komaki H."/>
            <person name="Tamura T."/>
        </authorList>
    </citation>
    <scope>NUCLEOTIDE SEQUENCE</scope>
    <source>
        <strain evidence="2">NBRC 104875</strain>
    </source>
</reference>
<accession>A0A8J3VU08</accession>
<name>A0A8J3VU08_9ACTN</name>